<feature type="domain" description="HTH tetR-type" evidence="4">
    <location>
        <begin position="5"/>
        <end position="65"/>
    </location>
</feature>
<protein>
    <submittedName>
        <fullName evidence="5">TetR family transcriptional regulator</fullName>
    </submittedName>
</protein>
<dbReference type="PRINTS" id="PR00455">
    <property type="entry name" value="HTHTETR"/>
</dbReference>
<dbReference type="EMBL" id="BORB01000049">
    <property type="protein sequence ID" value="GIN59546.1"/>
    <property type="molecule type" value="Genomic_DNA"/>
</dbReference>
<dbReference type="SUPFAM" id="SSF46689">
    <property type="entry name" value="Homeodomain-like"/>
    <property type="match status" value="1"/>
</dbReference>
<proteinExistence type="predicted"/>
<dbReference type="InterPro" id="IPR036271">
    <property type="entry name" value="Tet_transcr_reg_TetR-rel_C_sf"/>
</dbReference>
<dbReference type="Proteomes" id="UP000679950">
    <property type="component" value="Unassembled WGS sequence"/>
</dbReference>
<evidence type="ECO:0000313" key="6">
    <source>
        <dbReference type="Proteomes" id="UP000679950"/>
    </source>
</evidence>
<dbReference type="PANTHER" id="PTHR43479">
    <property type="entry name" value="ACREF/ENVCD OPERON REPRESSOR-RELATED"/>
    <property type="match status" value="1"/>
</dbReference>
<dbReference type="SUPFAM" id="SSF48498">
    <property type="entry name" value="Tetracyclin repressor-like, C-terminal domain"/>
    <property type="match status" value="1"/>
</dbReference>
<dbReference type="RefSeq" id="WP_212967322.1">
    <property type="nucleotide sequence ID" value="NZ_BORB01000049.1"/>
</dbReference>
<dbReference type="Gene3D" id="1.10.357.10">
    <property type="entry name" value="Tetracycline Repressor, domain 2"/>
    <property type="match status" value="1"/>
</dbReference>
<evidence type="ECO:0000259" key="4">
    <source>
        <dbReference type="PROSITE" id="PS50977"/>
    </source>
</evidence>
<dbReference type="InterPro" id="IPR009057">
    <property type="entry name" value="Homeodomain-like_sf"/>
</dbReference>
<name>A0ABQ4KPY7_9BACI</name>
<dbReference type="Pfam" id="PF00440">
    <property type="entry name" value="TetR_N"/>
    <property type="match status" value="1"/>
</dbReference>
<dbReference type="Pfam" id="PF17934">
    <property type="entry name" value="TetR_C_26"/>
    <property type="match status" value="1"/>
</dbReference>
<dbReference type="InterPro" id="IPR001647">
    <property type="entry name" value="HTH_TetR"/>
</dbReference>
<evidence type="ECO:0000256" key="3">
    <source>
        <dbReference type="PROSITE-ProRule" id="PRU00335"/>
    </source>
</evidence>
<gene>
    <name evidence="5" type="ORF">J8TS2_38650</name>
</gene>
<organism evidence="5 6">
    <name type="scientific">Lederbergia ruris</name>
    <dbReference type="NCBI Taxonomy" id="217495"/>
    <lineage>
        <taxon>Bacteria</taxon>
        <taxon>Bacillati</taxon>
        <taxon>Bacillota</taxon>
        <taxon>Bacilli</taxon>
        <taxon>Bacillales</taxon>
        <taxon>Bacillaceae</taxon>
        <taxon>Lederbergia</taxon>
    </lineage>
</organism>
<sequence>MIGKPERFMEILTAARSVLAEKGFDATKVSEIVERAGVAKGTFYLYFPSKLDLVFALVREMREKILLEAEKVIGSQSSKQEELIQVIKAAFSVMENYNDVFPVFNAVSAFKTEHWKAEKEIRRPYYSFLKSLIESGQKSGEFRSDLNTEMISSLIEGMVEHVAHECFVYDSMLQIDDYIDTINQLLSKSLSNND</sequence>
<reference evidence="5 6" key="1">
    <citation type="submission" date="2021-03" db="EMBL/GenBank/DDBJ databases">
        <title>Antimicrobial resistance genes in bacteria isolated from Japanese honey, and their potential for conferring macrolide and lincosamide resistance in the American foulbrood pathogen Paenibacillus larvae.</title>
        <authorList>
            <person name="Okamoto M."/>
            <person name="Kumagai M."/>
            <person name="Kanamori H."/>
            <person name="Takamatsu D."/>
        </authorList>
    </citation>
    <scope>NUCLEOTIDE SEQUENCE [LARGE SCALE GENOMIC DNA]</scope>
    <source>
        <strain evidence="5 6">J8TS2</strain>
    </source>
</reference>
<evidence type="ECO:0000256" key="2">
    <source>
        <dbReference type="ARBA" id="ARBA00023125"/>
    </source>
</evidence>
<keyword evidence="2 3" id="KW-0238">DNA-binding</keyword>
<accession>A0ABQ4KPY7</accession>
<keyword evidence="1" id="KW-0678">Repressor</keyword>
<evidence type="ECO:0000256" key="1">
    <source>
        <dbReference type="ARBA" id="ARBA00022491"/>
    </source>
</evidence>
<dbReference type="PANTHER" id="PTHR43479:SF11">
    <property type="entry name" value="ACREF_ENVCD OPERON REPRESSOR-RELATED"/>
    <property type="match status" value="1"/>
</dbReference>
<evidence type="ECO:0000313" key="5">
    <source>
        <dbReference type="EMBL" id="GIN59546.1"/>
    </source>
</evidence>
<dbReference type="PROSITE" id="PS50977">
    <property type="entry name" value="HTH_TETR_2"/>
    <property type="match status" value="1"/>
</dbReference>
<dbReference type="InterPro" id="IPR041603">
    <property type="entry name" value="YvdT_C"/>
</dbReference>
<keyword evidence="6" id="KW-1185">Reference proteome</keyword>
<feature type="DNA-binding region" description="H-T-H motif" evidence="3">
    <location>
        <begin position="28"/>
        <end position="47"/>
    </location>
</feature>
<comment type="caution">
    <text evidence="5">The sequence shown here is derived from an EMBL/GenBank/DDBJ whole genome shotgun (WGS) entry which is preliminary data.</text>
</comment>
<dbReference type="InterPro" id="IPR050624">
    <property type="entry name" value="HTH-type_Tx_Regulator"/>
</dbReference>